<dbReference type="Gene3D" id="3.30.530.20">
    <property type="match status" value="1"/>
</dbReference>
<organism evidence="1 2">
    <name type="scientific">Roseovarius tolerans</name>
    <dbReference type="NCBI Taxonomy" id="74031"/>
    <lineage>
        <taxon>Bacteria</taxon>
        <taxon>Pseudomonadati</taxon>
        <taxon>Pseudomonadota</taxon>
        <taxon>Alphaproteobacteria</taxon>
        <taxon>Rhodobacterales</taxon>
        <taxon>Roseobacteraceae</taxon>
        <taxon>Roseovarius</taxon>
    </lineage>
</organism>
<dbReference type="CDD" id="cd07812">
    <property type="entry name" value="SRPBCC"/>
    <property type="match status" value="1"/>
</dbReference>
<accession>A0A0L6CZ90</accession>
<dbReference type="Proteomes" id="UP000037046">
    <property type="component" value="Unassembled WGS sequence"/>
</dbReference>
<dbReference type="PATRIC" id="fig|74031.6.peg.430"/>
<gene>
    <name evidence="1" type="ORF">ROTO_04200</name>
</gene>
<dbReference type="Pfam" id="PF10604">
    <property type="entry name" value="Polyketide_cyc2"/>
    <property type="match status" value="1"/>
</dbReference>
<keyword evidence="2" id="KW-1185">Reference proteome</keyword>
<dbReference type="RefSeq" id="WP_050661368.1">
    <property type="nucleotide sequence ID" value="NZ_CP118494.1"/>
</dbReference>
<protein>
    <submittedName>
        <fullName evidence="1">Polyketide cyclase / dehydrase and lipid transport</fullName>
    </submittedName>
</protein>
<comment type="caution">
    <text evidence="1">The sequence shown here is derived from an EMBL/GenBank/DDBJ whole genome shotgun (WGS) entry which is preliminary data.</text>
</comment>
<sequence length="155" mass="17911">MQFSSKEDIEAPIDAVFREITDFQSFERSALRRGAEVRRTDTRDEPCVGMSWHARFMLRGRRREVDIDLVEYDVPNGIAIEARTSALLGHMRVDLVALSRGRTRLSVDLALEPRSISGRLMVQSLKLARNNLTKRFRLRVADYAVDLEDRYKRTA</sequence>
<proteinExistence type="predicted"/>
<dbReference type="EMBL" id="LGVV01000003">
    <property type="protein sequence ID" value="KNX43015.1"/>
    <property type="molecule type" value="Genomic_DNA"/>
</dbReference>
<reference evidence="2" key="1">
    <citation type="submission" date="2015-07" db="EMBL/GenBank/DDBJ databases">
        <title>Draft Genome Sequence of Roseovarius tolerans EL-164, a producer of N-Acylated Alanine Methyl Esters (NAMEs).</title>
        <authorList>
            <person name="Voget S."/>
            <person name="Bruns H."/>
            <person name="Wagner-Doebler I."/>
            <person name="Schulz S."/>
            <person name="Daniel R."/>
        </authorList>
    </citation>
    <scope>NUCLEOTIDE SEQUENCE [LARGE SCALE GENOMIC DNA]</scope>
    <source>
        <strain evidence="2">EL-164</strain>
    </source>
</reference>
<dbReference type="InterPro" id="IPR023393">
    <property type="entry name" value="START-like_dom_sf"/>
</dbReference>
<dbReference type="SUPFAM" id="SSF55961">
    <property type="entry name" value="Bet v1-like"/>
    <property type="match status" value="1"/>
</dbReference>
<evidence type="ECO:0000313" key="1">
    <source>
        <dbReference type="EMBL" id="KNX43015.1"/>
    </source>
</evidence>
<evidence type="ECO:0000313" key="2">
    <source>
        <dbReference type="Proteomes" id="UP000037046"/>
    </source>
</evidence>
<name>A0A0L6CZ90_9RHOB</name>
<dbReference type="OrthoDB" id="7860307at2"/>
<dbReference type="STRING" id="74031.SAMN04488077_103185"/>
<dbReference type="InterPro" id="IPR019587">
    <property type="entry name" value="Polyketide_cyclase/dehydratase"/>
</dbReference>
<dbReference type="AlphaFoldDB" id="A0A0L6CZ90"/>